<dbReference type="NCBIfam" id="TIGR01484">
    <property type="entry name" value="HAD-SF-IIB"/>
    <property type="match status" value="1"/>
</dbReference>
<comment type="function">
    <text evidence="5">Removes the phosphate from trehalose 6-phosphate to produce free trehalose.</text>
</comment>
<dbReference type="AlphaFoldDB" id="A0AAW5QU06"/>
<protein>
    <recommendedName>
        <fullName evidence="5">Trehalose 6-phosphate phosphatase</fullName>
        <ecNumber evidence="5">3.1.3.12</ecNumber>
    </recommendedName>
</protein>
<feature type="region of interest" description="Disordered" evidence="6">
    <location>
        <begin position="1"/>
        <end position="20"/>
    </location>
</feature>
<comment type="cofactor">
    <cofactor evidence="5">
        <name>Mg(2+)</name>
        <dbReference type="ChEBI" id="CHEBI:18420"/>
    </cofactor>
</comment>
<evidence type="ECO:0000256" key="2">
    <source>
        <dbReference type="ARBA" id="ARBA00006171"/>
    </source>
</evidence>
<keyword evidence="4 5" id="KW-0378">Hydrolase</keyword>
<evidence type="ECO:0000256" key="6">
    <source>
        <dbReference type="SAM" id="MobiDB-lite"/>
    </source>
</evidence>
<dbReference type="NCBIfam" id="TIGR01509">
    <property type="entry name" value="HAD-SF-IA-v3"/>
    <property type="match status" value="1"/>
</dbReference>
<dbReference type="Gene3D" id="3.30.70.1020">
    <property type="entry name" value="Trehalose-6-phosphate phosphatase related protein, domain 2"/>
    <property type="match status" value="1"/>
</dbReference>
<dbReference type="GO" id="GO:0005992">
    <property type="term" value="P:trehalose biosynthetic process"/>
    <property type="evidence" value="ECO:0007669"/>
    <property type="project" value="InterPro"/>
</dbReference>
<dbReference type="NCBIfam" id="TIGR02009">
    <property type="entry name" value="PGMB-YQAB-SF"/>
    <property type="match status" value="1"/>
</dbReference>
<dbReference type="EMBL" id="JALIDZ010000003">
    <property type="protein sequence ID" value="MCT8971531.1"/>
    <property type="molecule type" value="Genomic_DNA"/>
</dbReference>
<gene>
    <name evidence="7" type="primary">otsB</name>
    <name evidence="7" type="ORF">MUB46_06670</name>
</gene>
<dbReference type="Pfam" id="PF00702">
    <property type="entry name" value="Hydrolase"/>
    <property type="match status" value="1"/>
</dbReference>
<evidence type="ECO:0000256" key="1">
    <source>
        <dbReference type="ARBA" id="ARBA00005199"/>
    </source>
</evidence>
<dbReference type="InterPro" id="IPR010976">
    <property type="entry name" value="B-phosphoglucomutase_hydrolase"/>
</dbReference>
<comment type="caution">
    <text evidence="7">The sequence shown here is derived from an EMBL/GenBank/DDBJ whole genome shotgun (WGS) entry which is preliminary data.</text>
</comment>
<dbReference type="GO" id="GO:0046872">
    <property type="term" value="F:metal ion binding"/>
    <property type="evidence" value="ECO:0007669"/>
    <property type="project" value="UniProtKB-KW"/>
</dbReference>
<sequence length="563" mass="60855">MAQSPPRSTNFATNAGAPAVPGGMQGAPAVAGPDRCDACDVGLRVADFDAAIFDLDGVVTRTARVHAASWKRLFDQYLQERSQRTGEPFRPFDIENDYGRYVDGKPRYDGVASFLQSRGITLPQGDPSDTPDSETVCGLGNRKNRYFRESLRREGVEVFESTVALIRRLRGRHLGMALVSSSRNAHAVLAAAHVAALFDVVIDGNDIARLGLDGKPAPDLFLEAAERLGADPRRSIVLEDAISGVRAGRAGGFGLVVGIDRRNQADELKRNGADVVVQDVAELHIRMRPETAGRALHAVPRALNHYAEIESALDGRRAAVFLDYDGTLTPIVERPDLAVLSEEMRATVRTLAGLCTVAIVSGRDRADVQRLVGLDGLIYAGSHGFDIAGPEGVCFQHEVGASFAAAVNEAAQRLRQMLAPVEGVVVEPKRFAVAVHYRQVAADRVPAVEDAVDAVLAEVPQLRKTFGKKVFELRPRLDWDKGRAVLWLLQALGLDGAAVLPFYLGDDTTDEDVFAALEGRGIGILVGCPARETAARYVLDRPADVRNFLARLAATLKGRRHGR</sequence>
<organism evidence="7 8">
    <name type="scientific">Microbaculum marinisediminis</name>
    <dbReference type="NCBI Taxonomy" id="2931392"/>
    <lineage>
        <taxon>Bacteria</taxon>
        <taxon>Pseudomonadati</taxon>
        <taxon>Pseudomonadota</taxon>
        <taxon>Alphaproteobacteria</taxon>
        <taxon>Hyphomicrobiales</taxon>
        <taxon>Tepidamorphaceae</taxon>
        <taxon>Microbaculum</taxon>
    </lineage>
</organism>
<keyword evidence="8" id="KW-1185">Reference proteome</keyword>
<reference evidence="7 8" key="1">
    <citation type="submission" date="2022-04" db="EMBL/GenBank/DDBJ databases">
        <authorList>
            <person name="Ye Y.-Q."/>
            <person name="Du Z.-J."/>
        </authorList>
    </citation>
    <scope>NUCLEOTIDE SEQUENCE [LARGE SCALE GENOMIC DNA]</scope>
    <source>
        <strain evidence="7 8">A6E488</strain>
    </source>
</reference>
<evidence type="ECO:0000256" key="5">
    <source>
        <dbReference type="RuleBase" id="RU361117"/>
    </source>
</evidence>
<dbReference type="Gene3D" id="3.40.50.1000">
    <property type="entry name" value="HAD superfamily/HAD-like"/>
    <property type="match status" value="2"/>
</dbReference>
<comment type="similarity">
    <text evidence="2">Belongs to the HAD-like hydrolase superfamily. CbbY/CbbZ/Gph/YieH family.</text>
</comment>
<dbReference type="InterPro" id="IPR003337">
    <property type="entry name" value="Trehalose_PPase"/>
</dbReference>
<accession>A0AAW5QU06</accession>
<comment type="catalytic activity">
    <reaction evidence="5">
        <text>alpha,alpha-trehalose 6-phosphate + H2O = alpha,alpha-trehalose + phosphate</text>
        <dbReference type="Rhea" id="RHEA:23420"/>
        <dbReference type="ChEBI" id="CHEBI:15377"/>
        <dbReference type="ChEBI" id="CHEBI:16551"/>
        <dbReference type="ChEBI" id="CHEBI:43474"/>
        <dbReference type="ChEBI" id="CHEBI:58429"/>
        <dbReference type="EC" id="3.1.3.12"/>
    </reaction>
</comment>
<dbReference type="InterPro" id="IPR036412">
    <property type="entry name" value="HAD-like_sf"/>
</dbReference>
<dbReference type="InterPro" id="IPR044651">
    <property type="entry name" value="OTSB-like"/>
</dbReference>
<evidence type="ECO:0000256" key="4">
    <source>
        <dbReference type="ARBA" id="ARBA00022801"/>
    </source>
</evidence>
<feature type="compositionally biased region" description="Polar residues" evidence="6">
    <location>
        <begin position="1"/>
        <end position="13"/>
    </location>
</feature>
<dbReference type="Proteomes" id="UP001320898">
    <property type="component" value="Unassembled WGS sequence"/>
</dbReference>
<dbReference type="PANTHER" id="PTHR43768:SF3">
    <property type="entry name" value="TREHALOSE 6-PHOSPHATE PHOSPHATASE"/>
    <property type="match status" value="1"/>
</dbReference>
<keyword evidence="5" id="KW-0479">Metal-binding</keyword>
<keyword evidence="5" id="KW-0460">Magnesium</keyword>
<evidence type="ECO:0000313" key="7">
    <source>
        <dbReference type="EMBL" id="MCT8971531.1"/>
    </source>
</evidence>
<name>A0AAW5QU06_9HYPH</name>
<proteinExistence type="inferred from homology"/>
<dbReference type="InterPro" id="IPR023214">
    <property type="entry name" value="HAD_sf"/>
</dbReference>
<dbReference type="CDD" id="cd01627">
    <property type="entry name" value="HAD_TPP"/>
    <property type="match status" value="1"/>
</dbReference>
<dbReference type="EC" id="3.1.3.12" evidence="5"/>
<dbReference type="GO" id="GO:0004805">
    <property type="term" value="F:trehalose-phosphatase activity"/>
    <property type="evidence" value="ECO:0007669"/>
    <property type="project" value="UniProtKB-EC"/>
</dbReference>
<dbReference type="PANTHER" id="PTHR43768">
    <property type="entry name" value="TREHALOSE 6-PHOSPHATE PHOSPHATASE"/>
    <property type="match status" value="1"/>
</dbReference>
<dbReference type="RefSeq" id="WP_261615111.1">
    <property type="nucleotide sequence ID" value="NZ_JALIDZ010000003.1"/>
</dbReference>
<evidence type="ECO:0000256" key="3">
    <source>
        <dbReference type="ARBA" id="ARBA00008770"/>
    </source>
</evidence>
<comment type="pathway">
    <text evidence="1 5">Glycan biosynthesis; trehalose biosynthesis.</text>
</comment>
<dbReference type="Gene3D" id="1.10.150.240">
    <property type="entry name" value="Putative phosphatase, domain 2"/>
    <property type="match status" value="1"/>
</dbReference>
<dbReference type="InterPro" id="IPR023198">
    <property type="entry name" value="PGP-like_dom2"/>
</dbReference>
<dbReference type="SUPFAM" id="SSF56784">
    <property type="entry name" value="HAD-like"/>
    <property type="match status" value="2"/>
</dbReference>
<dbReference type="InterPro" id="IPR006439">
    <property type="entry name" value="HAD-SF_hydro_IA"/>
</dbReference>
<dbReference type="SFLD" id="SFLDS00003">
    <property type="entry name" value="Haloacid_Dehalogenase"/>
    <property type="match status" value="1"/>
</dbReference>
<dbReference type="SFLD" id="SFLDG01129">
    <property type="entry name" value="C1.5:_HAD__Beta-PGM__Phosphata"/>
    <property type="match status" value="1"/>
</dbReference>
<evidence type="ECO:0000313" key="8">
    <source>
        <dbReference type="Proteomes" id="UP001320898"/>
    </source>
</evidence>
<dbReference type="InterPro" id="IPR006379">
    <property type="entry name" value="HAD-SF_hydro_IIB"/>
</dbReference>
<dbReference type="NCBIfam" id="TIGR00685">
    <property type="entry name" value="T6PP"/>
    <property type="match status" value="1"/>
</dbReference>
<comment type="similarity">
    <text evidence="3 5">Belongs to the trehalose phosphatase family.</text>
</comment>
<dbReference type="Pfam" id="PF02358">
    <property type="entry name" value="Trehalose_PPase"/>
    <property type="match status" value="1"/>
</dbReference>